<evidence type="ECO:0000313" key="2">
    <source>
        <dbReference type="Proteomes" id="UP000299102"/>
    </source>
</evidence>
<reference evidence="1 2" key="1">
    <citation type="journal article" date="2019" name="Commun. Biol.">
        <title>The bagworm genome reveals a unique fibroin gene that provides high tensile strength.</title>
        <authorList>
            <person name="Kono N."/>
            <person name="Nakamura H."/>
            <person name="Ohtoshi R."/>
            <person name="Tomita M."/>
            <person name="Numata K."/>
            <person name="Arakawa K."/>
        </authorList>
    </citation>
    <scope>NUCLEOTIDE SEQUENCE [LARGE SCALE GENOMIC DNA]</scope>
</reference>
<name>A0A4C1YN75_EUMVA</name>
<organism evidence="1 2">
    <name type="scientific">Eumeta variegata</name>
    <name type="common">Bagworm moth</name>
    <name type="synonym">Eumeta japonica</name>
    <dbReference type="NCBI Taxonomy" id="151549"/>
    <lineage>
        <taxon>Eukaryota</taxon>
        <taxon>Metazoa</taxon>
        <taxon>Ecdysozoa</taxon>
        <taxon>Arthropoda</taxon>
        <taxon>Hexapoda</taxon>
        <taxon>Insecta</taxon>
        <taxon>Pterygota</taxon>
        <taxon>Neoptera</taxon>
        <taxon>Endopterygota</taxon>
        <taxon>Lepidoptera</taxon>
        <taxon>Glossata</taxon>
        <taxon>Ditrysia</taxon>
        <taxon>Tineoidea</taxon>
        <taxon>Psychidae</taxon>
        <taxon>Oiketicinae</taxon>
        <taxon>Eumeta</taxon>
    </lineage>
</organism>
<evidence type="ECO:0000313" key="1">
    <source>
        <dbReference type="EMBL" id="GBP76344.1"/>
    </source>
</evidence>
<proteinExistence type="predicted"/>
<sequence length="474" mass="53260">MVWKSFVWPAAHVRRRLACFEWSEPSGPTYSVKLDRQKERKRKIEREKVVESRMEGALRFSLLDDFYLIKSPSSRIKQFTCGTLKSVPTPEIRASDGNASARGRESDAFVWPQRNALYNINDAKIYFRAGGARYILSYANSSSSSRNISILTVRNENRAARTLTVTELEVRSTFAGTNGRFWPRPWWDVECAGMLEVSSAQTSPGYLHLGKRFEYRFALNSSNGYSIRSYSRFEHRFALDSDHDVPIRSCSRFEYRFALDSDNGDPIRSCSRFEYRFALDSNNGDPIRSYSRFEYRFALDSNNGYSIRSCSRFETDSPSIPITVILSGLALDLNTGSLSILITVILSGRTLDLNTGWLSIPIMVILSGRVLDLNTDSHSIPITVILSGLALDLNTGSLSILITVILSGRTLDLNTGWLSIPIMVILSGRVLDLNTDSHSIPITVILFGPALDLNIDPFSIPTKILLLISILVVF</sequence>
<dbReference type="AlphaFoldDB" id="A0A4C1YN75"/>
<keyword evidence="2" id="KW-1185">Reference proteome</keyword>
<dbReference type="EMBL" id="BGZK01001287">
    <property type="protein sequence ID" value="GBP76344.1"/>
    <property type="molecule type" value="Genomic_DNA"/>
</dbReference>
<comment type="caution">
    <text evidence="1">The sequence shown here is derived from an EMBL/GenBank/DDBJ whole genome shotgun (WGS) entry which is preliminary data.</text>
</comment>
<dbReference type="Proteomes" id="UP000299102">
    <property type="component" value="Unassembled WGS sequence"/>
</dbReference>
<gene>
    <name evidence="1" type="ORF">EVAR_49167_1</name>
</gene>
<protein>
    <submittedName>
        <fullName evidence="1">Uncharacterized protein</fullName>
    </submittedName>
</protein>
<accession>A0A4C1YN75</accession>